<reference evidence="2 3" key="1">
    <citation type="submission" date="2018-03" db="EMBL/GenBank/DDBJ databases">
        <title>Genomic Encyclopedia of Archaeal and Bacterial Type Strains, Phase II (KMG-II): from individual species to whole genera.</title>
        <authorList>
            <person name="Goeker M."/>
        </authorList>
    </citation>
    <scope>NUCLEOTIDE SEQUENCE [LARGE SCALE GENOMIC DNA]</scope>
    <source>
        <strain evidence="2 3">DSM 44720</strain>
    </source>
</reference>
<keyword evidence="1" id="KW-0472">Membrane</keyword>
<keyword evidence="1" id="KW-1133">Transmembrane helix</keyword>
<protein>
    <submittedName>
        <fullName evidence="2">Uncharacterized protein</fullName>
    </submittedName>
</protein>
<name>A0A2T0SXL2_9PSEU</name>
<dbReference type="EMBL" id="PVTF01000009">
    <property type="protein sequence ID" value="PRY38157.1"/>
    <property type="molecule type" value="Genomic_DNA"/>
</dbReference>
<evidence type="ECO:0000313" key="2">
    <source>
        <dbReference type="EMBL" id="PRY38157.1"/>
    </source>
</evidence>
<feature type="transmembrane region" description="Helical" evidence="1">
    <location>
        <begin position="7"/>
        <end position="29"/>
    </location>
</feature>
<gene>
    <name evidence="2" type="ORF">CLV43_109377</name>
</gene>
<dbReference type="OrthoDB" id="2955510at2"/>
<dbReference type="AlphaFoldDB" id="A0A2T0SXL2"/>
<proteinExistence type="predicted"/>
<dbReference type="RefSeq" id="WP_106191207.1">
    <property type="nucleotide sequence ID" value="NZ_PVTF01000009.1"/>
</dbReference>
<organism evidence="2 3">
    <name type="scientific">Umezawaea tangerina</name>
    <dbReference type="NCBI Taxonomy" id="84725"/>
    <lineage>
        <taxon>Bacteria</taxon>
        <taxon>Bacillati</taxon>
        <taxon>Actinomycetota</taxon>
        <taxon>Actinomycetes</taxon>
        <taxon>Pseudonocardiales</taxon>
        <taxon>Pseudonocardiaceae</taxon>
        <taxon>Umezawaea</taxon>
    </lineage>
</organism>
<dbReference type="Proteomes" id="UP000239494">
    <property type="component" value="Unassembled WGS sequence"/>
</dbReference>
<accession>A0A2T0SXL2</accession>
<evidence type="ECO:0000256" key="1">
    <source>
        <dbReference type="SAM" id="Phobius"/>
    </source>
</evidence>
<evidence type="ECO:0000313" key="3">
    <source>
        <dbReference type="Proteomes" id="UP000239494"/>
    </source>
</evidence>
<comment type="caution">
    <text evidence="2">The sequence shown here is derived from an EMBL/GenBank/DDBJ whole genome shotgun (WGS) entry which is preliminary data.</text>
</comment>
<keyword evidence="1" id="KW-0812">Transmembrane</keyword>
<sequence length="71" mass="7730">MIAIIAQVLGFVMLIPQGILPIIFLAAGIQSKSWFLALYVPEPMNLPVAIAFVLVGGLLAFFGTRTVIRWT</sequence>
<feature type="transmembrane region" description="Helical" evidence="1">
    <location>
        <begin position="49"/>
        <end position="68"/>
    </location>
</feature>
<keyword evidence="3" id="KW-1185">Reference proteome</keyword>